<gene>
    <name evidence="10" type="ORF">NLS_LOCUS342</name>
</gene>
<keyword evidence="2" id="KW-0809">Transit peptide</keyword>
<dbReference type="AlphaFoldDB" id="A0A3P6SL34"/>
<evidence type="ECO:0000256" key="8">
    <source>
        <dbReference type="ARBA" id="ARBA00039444"/>
    </source>
</evidence>
<dbReference type="SUPFAM" id="SSF49777">
    <property type="entry name" value="PEBP-like"/>
    <property type="match status" value="1"/>
</dbReference>
<dbReference type="InterPro" id="IPR008914">
    <property type="entry name" value="PEBP"/>
</dbReference>
<dbReference type="STRING" id="42156.A0A3P6SL34"/>
<evidence type="ECO:0000256" key="6">
    <source>
        <dbReference type="ARBA" id="ARBA00023274"/>
    </source>
</evidence>
<proteinExistence type="inferred from homology"/>
<dbReference type="Gene3D" id="3.90.280.10">
    <property type="entry name" value="PEBP-like"/>
    <property type="match status" value="1"/>
</dbReference>
<evidence type="ECO:0000256" key="3">
    <source>
        <dbReference type="ARBA" id="ARBA00022980"/>
    </source>
</evidence>
<evidence type="ECO:0000256" key="4">
    <source>
        <dbReference type="ARBA" id="ARBA00023054"/>
    </source>
</evidence>
<dbReference type="InterPro" id="IPR035810">
    <property type="entry name" value="PEBP_euk"/>
</dbReference>
<name>A0A3P6SL34_LITSI</name>
<evidence type="ECO:0000256" key="5">
    <source>
        <dbReference type="ARBA" id="ARBA00023128"/>
    </source>
</evidence>
<comment type="similarity">
    <text evidence="7">Belongs to the phosphatidylethanolamine-binding protein family. Mitochondrion-specific ribosomal protein mL38 subfamily.</text>
</comment>
<dbReference type="EMBL" id="UYRX01000008">
    <property type="protein sequence ID" value="VDK68145.1"/>
    <property type="molecule type" value="Genomic_DNA"/>
</dbReference>
<comment type="subcellular location">
    <subcellularLocation>
        <location evidence="1">Mitochondrion</location>
    </subcellularLocation>
</comment>
<organism evidence="10 11">
    <name type="scientific">Litomosoides sigmodontis</name>
    <name type="common">Filarial nematode worm</name>
    <dbReference type="NCBI Taxonomy" id="42156"/>
    <lineage>
        <taxon>Eukaryota</taxon>
        <taxon>Metazoa</taxon>
        <taxon>Ecdysozoa</taxon>
        <taxon>Nematoda</taxon>
        <taxon>Chromadorea</taxon>
        <taxon>Rhabditida</taxon>
        <taxon>Spirurina</taxon>
        <taxon>Spiruromorpha</taxon>
        <taxon>Filarioidea</taxon>
        <taxon>Onchocercidae</taxon>
        <taxon>Litomosoides</taxon>
    </lineage>
</organism>
<evidence type="ECO:0000313" key="11">
    <source>
        <dbReference type="Proteomes" id="UP000277928"/>
    </source>
</evidence>
<dbReference type="InterPro" id="IPR036610">
    <property type="entry name" value="PEBP-like_sf"/>
</dbReference>
<dbReference type="Pfam" id="PF01161">
    <property type="entry name" value="PBP"/>
    <property type="match status" value="1"/>
</dbReference>
<reference evidence="10 11" key="1">
    <citation type="submission" date="2018-08" db="EMBL/GenBank/DDBJ databases">
        <authorList>
            <person name="Laetsch R D."/>
            <person name="Stevens L."/>
            <person name="Kumar S."/>
            <person name="Blaxter L. M."/>
        </authorList>
    </citation>
    <scope>NUCLEOTIDE SEQUENCE [LARGE SCALE GENOMIC DNA]</scope>
</reference>
<accession>A0A3P6SL34</accession>
<evidence type="ECO:0000256" key="2">
    <source>
        <dbReference type="ARBA" id="ARBA00022946"/>
    </source>
</evidence>
<keyword evidence="11" id="KW-1185">Reference proteome</keyword>
<dbReference type="PANTHER" id="PTHR11362:SF133">
    <property type="entry name" value="LARGE RIBOSOMAL SUBUNIT PROTEIN ML38"/>
    <property type="match status" value="1"/>
</dbReference>
<dbReference type="PANTHER" id="PTHR11362">
    <property type="entry name" value="PHOSPHATIDYLETHANOLAMINE-BINDING PROTEIN"/>
    <property type="match status" value="1"/>
</dbReference>
<protein>
    <recommendedName>
        <fullName evidence="8">Large ribosomal subunit protein mL38</fullName>
    </recommendedName>
    <alternativeName>
        <fullName evidence="9">39S ribosomal protein L38, mitochondrial</fullName>
    </alternativeName>
</protein>
<keyword evidence="3" id="KW-0689">Ribosomal protein</keyword>
<dbReference type="GO" id="GO:0005762">
    <property type="term" value="C:mitochondrial large ribosomal subunit"/>
    <property type="evidence" value="ECO:0007669"/>
    <property type="project" value="TreeGrafter"/>
</dbReference>
<evidence type="ECO:0000256" key="1">
    <source>
        <dbReference type="ARBA" id="ARBA00004173"/>
    </source>
</evidence>
<dbReference type="OMA" id="WAGPDAF"/>
<keyword evidence="4" id="KW-0175">Coiled coil</keyword>
<keyword evidence="5" id="KW-0496">Mitochondrion</keyword>
<dbReference type="CDD" id="cd00866">
    <property type="entry name" value="PEBP_euk"/>
    <property type="match status" value="1"/>
</dbReference>
<evidence type="ECO:0000256" key="9">
    <source>
        <dbReference type="ARBA" id="ARBA00041206"/>
    </source>
</evidence>
<sequence>MEGSMKRAPRSIYADIYVKEAHRIKGTPRVARPWRPKVIAWAGPAAFYPNRFYEPNAWYKSRITKPLLYPKMYVIDPDNHLLSLKERLAVPEIERYDIGFKKRNLLPIPSPLSESKSVPKLSRKIQSNYSRMRDDGVHTFIIVTIDLKAVEHWQLNIFHHFRIFDDLFHANVFFHNTQKMQLKWGSIGLYQGNLIDAADTSNKPDISIESLSGGFSSFVLLNLDGNPYDCDGEVVHWLVANIPDGKPVTDGTEIVPYLQVLPFKGTGYHRIVSLLLRHSEEVNLTQRKPKSLVLMDRILSVSQLYKEFEKQWSPSALSFAQASWDVSVNKALHKMGMKSPIYEYEYNPPVKMDQKEFPLKPQPFNLYLDQFRDPKEVHADLLKRRLQMRKINKNPEKPEYPDINYAEHKKNMPFWQHDNLMKENSGSGLYKALWDNPIS</sequence>
<evidence type="ECO:0000256" key="7">
    <source>
        <dbReference type="ARBA" id="ARBA00038016"/>
    </source>
</evidence>
<evidence type="ECO:0000313" key="10">
    <source>
        <dbReference type="EMBL" id="VDK68145.1"/>
    </source>
</evidence>
<dbReference type="OrthoDB" id="2153661at2759"/>
<dbReference type="Proteomes" id="UP000277928">
    <property type="component" value="Unassembled WGS sequence"/>
</dbReference>
<keyword evidence="6" id="KW-0687">Ribonucleoprotein</keyword>